<reference evidence="2 3" key="1">
    <citation type="journal article" date="2018" name="Front. Microbiol.">
        <title>Genome-Wide Analysis of Corynespora cassiicola Leaf Fall Disease Putative Effectors.</title>
        <authorList>
            <person name="Lopez D."/>
            <person name="Ribeiro S."/>
            <person name="Label P."/>
            <person name="Fumanal B."/>
            <person name="Venisse J.S."/>
            <person name="Kohler A."/>
            <person name="de Oliveira R.R."/>
            <person name="Labutti K."/>
            <person name="Lipzen A."/>
            <person name="Lail K."/>
            <person name="Bauer D."/>
            <person name="Ohm R.A."/>
            <person name="Barry K.W."/>
            <person name="Spatafora J."/>
            <person name="Grigoriev I.V."/>
            <person name="Martin F.M."/>
            <person name="Pujade-Renaud V."/>
        </authorList>
    </citation>
    <scope>NUCLEOTIDE SEQUENCE [LARGE SCALE GENOMIC DNA]</scope>
    <source>
        <strain evidence="2 3">Philippines</strain>
    </source>
</reference>
<gene>
    <name evidence="2" type="ORF">BS50DRAFT_573755</name>
</gene>
<keyword evidence="3" id="KW-1185">Reference proteome</keyword>
<accession>A0A2T2NNY4</accession>
<dbReference type="AlphaFoldDB" id="A0A2T2NNY4"/>
<evidence type="ECO:0000313" key="2">
    <source>
        <dbReference type="EMBL" id="PSN66966.1"/>
    </source>
</evidence>
<organism evidence="2 3">
    <name type="scientific">Corynespora cassiicola Philippines</name>
    <dbReference type="NCBI Taxonomy" id="1448308"/>
    <lineage>
        <taxon>Eukaryota</taxon>
        <taxon>Fungi</taxon>
        <taxon>Dikarya</taxon>
        <taxon>Ascomycota</taxon>
        <taxon>Pezizomycotina</taxon>
        <taxon>Dothideomycetes</taxon>
        <taxon>Pleosporomycetidae</taxon>
        <taxon>Pleosporales</taxon>
        <taxon>Corynesporascaceae</taxon>
        <taxon>Corynespora</taxon>
    </lineage>
</organism>
<name>A0A2T2NNY4_CORCC</name>
<proteinExistence type="predicted"/>
<evidence type="ECO:0008006" key="4">
    <source>
        <dbReference type="Google" id="ProtNLM"/>
    </source>
</evidence>
<sequence>MPRSALARGRILMLMLLLLMAYWGRVARQAWVQATVVRACTVAFLPAKTLRLRLWLGGVGAGGLHVR</sequence>
<dbReference type="EMBL" id="KZ678135">
    <property type="protein sequence ID" value="PSN66966.1"/>
    <property type="molecule type" value="Genomic_DNA"/>
</dbReference>
<feature type="chain" id="PRO_5015507128" description="Secreted protein" evidence="1">
    <location>
        <begin position="29"/>
        <end position="67"/>
    </location>
</feature>
<keyword evidence="1" id="KW-0732">Signal</keyword>
<dbReference type="Proteomes" id="UP000240883">
    <property type="component" value="Unassembled WGS sequence"/>
</dbReference>
<evidence type="ECO:0000256" key="1">
    <source>
        <dbReference type="SAM" id="SignalP"/>
    </source>
</evidence>
<protein>
    <recommendedName>
        <fullName evidence="4">Secreted protein</fullName>
    </recommendedName>
</protein>
<feature type="signal peptide" evidence="1">
    <location>
        <begin position="1"/>
        <end position="28"/>
    </location>
</feature>
<evidence type="ECO:0000313" key="3">
    <source>
        <dbReference type="Proteomes" id="UP000240883"/>
    </source>
</evidence>